<keyword evidence="3" id="KW-1185">Reference proteome</keyword>
<proteinExistence type="predicted"/>
<accession>A0AAD7U3A4</accession>
<comment type="caution">
    <text evidence="2">The sequence shown here is derived from an EMBL/GenBank/DDBJ whole genome shotgun (WGS) entry which is preliminary data.</text>
</comment>
<sequence>MSPLLEEFEPYELAEKLLRSLWKGLDQFSIERASSESIVCIENVEQKVAQCRAALRSELNKRKPLIHRLPTELLGKIFLSALPSYGRDLSDDHQEGPDMEAERRVRMLITQVCGRWRAIALGIASFWGVIDMTSPRWSFACFERSRVAPLNVFARYPLYGTVGTPLGTHSARIRELFIEIPYEERGVVPTELPAILPPVPNLECLTFATRCDPWRGGRPAIDFEPRPRIFPYPPLCLKKLVLNHPCWIPSGIPLAQLTHLYLSEGTDFALHKLLTFLGQCSALQELILVDVHIANILAVPDNFSVELPRLRLLTLGVTHARYSLGCLLRGIVLPPTVVVRVFGVEGVRALSDMEPRPSLPFTAGFDTLVVQQSQQGLTIQAGVWASYSTSTSFPALFLQFQGKRYASQHELTQHLLALLIPLYRIQYVIITAERCDLATNLLPRMPQVTVLRIVEPESEARDSYNAADRLCTALHHAMIRFPSAAFEVWTTRQRASIQLPVFKAKRTYYEIISEEGGKGRVDTVTRSPNDHESGVHKGSQYGDDWEMIEVNNEPVVDFPGLRPIENIEYKVSLCRAMLRSEMNKRRPIHKLPAEILGSIFQNTLPSNGFDLCDSYKEGPRMYSERHMRILITQVCGRWRAIAFGMATFWRVIDMTTAQWARACFERSQGAQINVFARYPLYNTVETPLGTHGTRIRELFIEIPREHQCVVPTELPAILPPVPNLECLTLFTRSDSWPYTHPSIDSTPRPRVFPSPPLRLTKLVLNNLCWIPGGIPLGQLTHLHLSEGTKFRLQSLLTFLDQCGSLEKLILANANIVDSPDVPGSLSVGLPRLQLLTLGVAYARYSLGCFLRRLVLPPTATVRMFVIGGTLGDVASLQPLPFTADFDTIVVERSHQSFTVQAGVWSSTGCCSTGGPGLFFQFHSKRYEPPYELTHHHLASLIPLHRIQYITVSGAHCDLATDLLPHMPSVAVFRIVEPEDEARRRGFAAEQLRTALKYAMDRFPESTALEIWTRRRRASIQLPQSKAKRTYYQIAVPPKEEQGRIDAWMRKSENDESVPQDHHENGRDGDDWEVIEVLNEPVVDLPGIRPARHQYDWW</sequence>
<name>A0AAD7U3A4_9APHY</name>
<dbReference type="AlphaFoldDB" id="A0AAD7U3A4"/>
<dbReference type="EMBL" id="JAPEVG010000005">
    <property type="protein sequence ID" value="KAJ8501676.1"/>
    <property type="molecule type" value="Genomic_DNA"/>
</dbReference>
<reference evidence="2" key="1">
    <citation type="submission" date="2022-11" db="EMBL/GenBank/DDBJ databases">
        <title>Genome Sequence of Cubamyces cubensis.</title>
        <authorList>
            <person name="Buettner E."/>
        </authorList>
    </citation>
    <scope>NUCLEOTIDE SEQUENCE</scope>
    <source>
        <strain evidence="2">MPL-01</strain>
    </source>
</reference>
<dbReference type="Proteomes" id="UP001215151">
    <property type="component" value="Unassembled WGS sequence"/>
</dbReference>
<organism evidence="2 3">
    <name type="scientific">Trametes cubensis</name>
    <dbReference type="NCBI Taxonomy" id="1111947"/>
    <lineage>
        <taxon>Eukaryota</taxon>
        <taxon>Fungi</taxon>
        <taxon>Dikarya</taxon>
        <taxon>Basidiomycota</taxon>
        <taxon>Agaricomycotina</taxon>
        <taxon>Agaricomycetes</taxon>
        <taxon>Polyporales</taxon>
        <taxon>Polyporaceae</taxon>
        <taxon>Trametes</taxon>
    </lineage>
</organism>
<feature type="region of interest" description="Disordered" evidence="1">
    <location>
        <begin position="520"/>
        <end position="539"/>
    </location>
</feature>
<evidence type="ECO:0000313" key="2">
    <source>
        <dbReference type="EMBL" id="KAJ8501676.1"/>
    </source>
</evidence>
<evidence type="ECO:0000313" key="3">
    <source>
        <dbReference type="Proteomes" id="UP001215151"/>
    </source>
</evidence>
<gene>
    <name evidence="2" type="ORF">ONZ51_g476</name>
</gene>
<evidence type="ECO:0008006" key="4">
    <source>
        <dbReference type="Google" id="ProtNLM"/>
    </source>
</evidence>
<dbReference type="SUPFAM" id="SSF52058">
    <property type="entry name" value="L domain-like"/>
    <property type="match status" value="1"/>
</dbReference>
<dbReference type="PANTHER" id="PTHR38926">
    <property type="entry name" value="F-BOX DOMAIN CONTAINING PROTEIN, EXPRESSED"/>
    <property type="match status" value="1"/>
</dbReference>
<protein>
    <recommendedName>
        <fullName evidence="4">F-box domain-containing protein</fullName>
    </recommendedName>
</protein>
<feature type="compositionally biased region" description="Basic and acidic residues" evidence="1">
    <location>
        <begin position="520"/>
        <end position="535"/>
    </location>
</feature>
<evidence type="ECO:0000256" key="1">
    <source>
        <dbReference type="SAM" id="MobiDB-lite"/>
    </source>
</evidence>
<dbReference type="PANTHER" id="PTHR38926:SF5">
    <property type="entry name" value="F-BOX AND LEUCINE-RICH REPEAT PROTEIN 6"/>
    <property type="match status" value="1"/>
</dbReference>